<dbReference type="SUPFAM" id="SSF49599">
    <property type="entry name" value="TRAF domain-like"/>
    <property type="match status" value="1"/>
</dbReference>
<sequence length="442" mass="49447">MGAISAEAARRSAELSPQALSNIAWSFATLALVQQLPQLRSLAKEAQMKATGFSLQQLSNITWAFATMEEKDEELFRALASELRRKLTDFSARHGQDLASDILGEKPPTRCRQAASSNAPVSSIATPELEHVDEEAAEQVQCPMCHDVFMDPVLVCDAEHHLCRSCANSLVMLPAQRDRKCPRGEELLELPRRVLQRSEMKLPRCPSCRQKVHIRDGQRFLRNMVAQLRVRCPNKARGCAETPTREQVESHVRACPYSVVKCEFCSLTTERQLLSHTHHHCDAARFGCDFVSDNDSAVTMHLVDCPVSKCQRQFERYEKQIAKLQREVIPPGGILPWSGKRLPEGWVLCDGQNGWPDLSQQFRSASLDEGSARKRRRGPDKRGISESGHYSFAYIVRVREEHLFLPLPGPGQAEVEVDDGEEGEESGSDEEGESGESEEGSE</sequence>
<evidence type="ECO:0000313" key="2">
    <source>
        <dbReference type="EMBL" id="CAE8643012.1"/>
    </source>
</evidence>
<feature type="compositionally biased region" description="Acidic residues" evidence="1">
    <location>
        <begin position="415"/>
        <end position="442"/>
    </location>
</feature>
<reference evidence="2" key="1">
    <citation type="submission" date="2021-02" db="EMBL/GenBank/DDBJ databases">
        <authorList>
            <person name="Dougan E. K."/>
            <person name="Rhodes N."/>
            <person name="Thang M."/>
            <person name="Chan C."/>
        </authorList>
    </citation>
    <scope>NUCLEOTIDE SEQUENCE</scope>
</reference>
<proteinExistence type="predicted"/>
<comment type="caution">
    <text evidence="2">The sequence shown here is derived from an EMBL/GenBank/DDBJ whole genome shotgun (WGS) entry which is preliminary data.</text>
</comment>
<name>A0A813HZW6_POLGL</name>
<dbReference type="AlphaFoldDB" id="A0A813HZW6"/>
<feature type="region of interest" description="Disordered" evidence="1">
    <location>
        <begin position="406"/>
        <end position="442"/>
    </location>
</feature>
<dbReference type="Proteomes" id="UP000654075">
    <property type="component" value="Unassembled WGS sequence"/>
</dbReference>
<dbReference type="PANTHER" id="PTHR10131:SF94">
    <property type="entry name" value="TNF RECEPTOR-ASSOCIATED FACTOR 4"/>
    <property type="match status" value="1"/>
</dbReference>
<keyword evidence="3" id="KW-1185">Reference proteome</keyword>
<feature type="region of interest" description="Disordered" evidence="1">
    <location>
        <begin position="365"/>
        <end position="384"/>
    </location>
</feature>
<organism evidence="2 3">
    <name type="scientific">Polarella glacialis</name>
    <name type="common">Dinoflagellate</name>
    <dbReference type="NCBI Taxonomy" id="89957"/>
    <lineage>
        <taxon>Eukaryota</taxon>
        <taxon>Sar</taxon>
        <taxon>Alveolata</taxon>
        <taxon>Dinophyceae</taxon>
        <taxon>Suessiales</taxon>
        <taxon>Suessiaceae</taxon>
        <taxon>Polarella</taxon>
    </lineage>
</organism>
<evidence type="ECO:0000313" key="3">
    <source>
        <dbReference type="Proteomes" id="UP000654075"/>
    </source>
</evidence>
<dbReference type="SUPFAM" id="SSF57850">
    <property type="entry name" value="RING/U-box"/>
    <property type="match status" value="1"/>
</dbReference>
<gene>
    <name evidence="2" type="ORF">PGLA1383_LOCUS57391</name>
</gene>
<dbReference type="OrthoDB" id="9049620at2759"/>
<dbReference type="EMBL" id="CAJNNV010033242">
    <property type="protein sequence ID" value="CAE8643012.1"/>
    <property type="molecule type" value="Genomic_DNA"/>
</dbReference>
<dbReference type="InterPro" id="IPR013083">
    <property type="entry name" value="Znf_RING/FYVE/PHD"/>
</dbReference>
<dbReference type="SUPFAM" id="SSF88874">
    <property type="entry name" value="Receptor-binding domain of short tail fibre protein gp12"/>
    <property type="match status" value="1"/>
</dbReference>
<accession>A0A813HZW6</accession>
<evidence type="ECO:0000256" key="1">
    <source>
        <dbReference type="SAM" id="MobiDB-lite"/>
    </source>
</evidence>
<protein>
    <submittedName>
        <fullName evidence="2">Uncharacterized protein</fullName>
    </submittedName>
</protein>
<dbReference type="Gene3D" id="3.30.40.10">
    <property type="entry name" value="Zinc/RING finger domain, C3HC4 (zinc finger)"/>
    <property type="match status" value="2"/>
</dbReference>
<dbReference type="PANTHER" id="PTHR10131">
    <property type="entry name" value="TNF RECEPTOR ASSOCIATED FACTOR"/>
    <property type="match status" value="1"/>
</dbReference>